<evidence type="ECO:0000256" key="1">
    <source>
        <dbReference type="SAM" id="MobiDB-lite"/>
    </source>
</evidence>
<comment type="caution">
    <text evidence="3">The sequence shown here is derived from an EMBL/GenBank/DDBJ whole genome shotgun (WGS) entry which is preliminary data.</text>
</comment>
<dbReference type="EMBL" id="JAGMUV010000001">
    <property type="protein sequence ID" value="KAH7175368.1"/>
    <property type="molecule type" value="Genomic_DNA"/>
</dbReference>
<gene>
    <name evidence="3" type="ORF">EDB81DRAFT_2996</name>
</gene>
<protein>
    <submittedName>
        <fullName evidence="3">Uncharacterized protein</fullName>
    </submittedName>
</protein>
<proteinExistence type="predicted"/>
<keyword evidence="2" id="KW-1133">Transmembrane helix</keyword>
<evidence type="ECO:0000256" key="2">
    <source>
        <dbReference type="SAM" id="Phobius"/>
    </source>
</evidence>
<reference evidence="3" key="1">
    <citation type="journal article" date="2021" name="Nat. Commun.">
        <title>Genetic determinants of endophytism in the Arabidopsis root mycobiome.</title>
        <authorList>
            <person name="Mesny F."/>
            <person name="Miyauchi S."/>
            <person name="Thiergart T."/>
            <person name="Pickel B."/>
            <person name="Atanasova L."/>
            <person name="Karlsson M."/>
            <person name="Huettel B."/>
            <person name="Barry K.W."/>
            <person name="Haridas S."/>
            <person name="Chen C."/>
            <person name="Bauer D."/>
            <person name="Andreopoulos W."/>
            <person name="Pangilinan J."/>
            <person name="LaButti K."/>
            <person name="Riley R."/>
            <person name="Lipzen A."/>
            <person name="Clum A."/>
            <person name="Drula E."/>
            <person name="Henrissat B."/>
            <person name="Kohler A."/>
            <person name="Grigoriev I.V."/>
            <person name="Martin F.M."/>
            <person name="Hacquard S."/>
        </authorList>
    </citation>
    <scope>NUCLEOTIDE SEQUENCE</scope>
    <source>
        <strain evidence="3">MPI-CAGE-AT-0147</strain>
    </source>
</reference>
<sequence>MSSEKENLCHVTGDGDESPKSAHTEVITKGDVWRLGCLVIWQVFNMVHMAVILIDWKGWSQETRSSKMWLIGGTFQTIVTVITVVACYRVWLRTLKNK</sequence>
<feature type="region of interest" description="Disordered" evidence="1">
    <location>
        <begin position="1"/>
        <end position="22"/>
    </location>
</feature>
<keyword evidence="2" id="KW-0812">Transmembrane</keyword>
<dbReference type="AlphaFoldDB" id="A0A9P9FQN6"/>
<feature type="transmembrane region" description="Helical" evidence="2">
    <location>
        <begin position="32"/>
        <end position="56"/>
    </location>
</feature>
<dbReference type="OrthoDB" id="5102431at2759"/>
<name>A0A9P9FQN6_9HYPO</name>
<organism evidence="3 4">
    <name type="scientific">Dactylonectria macrodidyma</name>
    <dbReference type="NCBI Taxonomy" id="307937"/>
    <lineage>
        <taxon>Eukaryota</taxon>
        <taxon>Fungi</taxon>
        <taxon>Dikarya</taxon>
        <taxon>Ascomycota</taxon>
        <taxon>Pezizomycotina</taxon>
        <taxon>Sordariomycetes</taxon>
        <taxon>Hypocreomycetidae</taxon>
        <taxon>Hypocreales</taxon>
        <taxon>Nectriaceae</taxon>
        <taxon>Dactylonectria</taxon>
    </lineage>
</organism>
<feature type="transmembrane region" description="Helical" evidence="2">
    <location>
        <begin position="68"/>
        <end position="91"/>
    </location>
</feature>
<dbReference type="Proteomes" id="UP000738349">
    <property type="component" value="Unassembled WGS sequence"/>
</dbReference>
<accession>A0A9P9FQN6</accession>
<evidence type="ECO:0000313" key="3">
    <source>
        <dbReference type="EMBL" id="KAH7175368.1"/>
    </source>
</evidence>
<keyword evidence="2" id="KW-0472">Membrane</keyword>
<keyword evidence="4" id="KW-1185">Reference proteome</keyword>
<evidence type="ECO:0000313" key="4">
    <source>
        <dbReference type="Proteomes" id="UP000738349"/>
    </source>
</evidence>